<evidence type="ECO:0000313" key="7">
    <source>
        <dbReference type="EMBL" id="GAA2326976.1"/>
    </source>
</evidence>
<evidence type="ECO:0000256" key="4">
    <source>
        <dbReference type="ARBA" id="ARBA00022989"/>
    </source>
</evidence>
<proteinExistence type="predicted"/>
<protein>
    <submittedName>
        <fullName evidence="7">ABC transporter permease</fullName>
    </submittedName>
</protein>
<name>A0ABP5S900_9ACTN</name>
<feature type="transmembrane region" description="Helical" evidence="6">
    <location>
        <begin position="176"/>
        <end position="195"/>
    </location>
</feature>
<feature type="transmembrane region" description="Helical" evidence="6">
    <location>
        <begin position="255"/>
        <end position="274"/>
    </location>
</feature>
<feature type="transmembrane region" description="Helical" evidence="6">
    <location>
        <begin position="85"/>
        <end position="104"/>
    </location>
</feature>
<accession>A0ABP5S900</accession>
<dbReference type="Proteomes" id="UP001501444">
    <property type="component" value="Unassembled WGS sequence"/>
</dbReference>
<evidence type="ECO:0000313" key="8">
    <source>
        <dbReference type="Proteomes" id="UP001501444"/>
    </source>
</evidence>
<keyword evidence="2" id="KW-1003">Cell membrane</keyword>
<keyword evidence="4 6" id="KW-1133">Transmembrane helix</keyword>
<keyword evidence="5 6" id="KW-0472">Membrane</keyword>
<dbReference type="EMBL" id="BAAARV010000004">
    <property type="protein sequence ID" value="GAA2326976.1"/>
    <property type="molecule type" value="Genomic_DNA"/>
</dbReference>
<evidence type="ECO:0000256" key="5">
    <source>
        <dbReference type="ARBA" id="ARBA00023136"/>
    </source>
</evidence>
<reference evidence="8" key="1">
    <citation type="journal article" date="2019" name="Int. J. Syst. Evol. Microbiol.">
        <title>The Global Catalogue of Microorganisms (GCM) 10K type strain sequencing project: providing services to taxonomists for standard genome sequencing and annotation.</title>
        <authorList>
            <consortium name="The Broad Institute Genomics Platform"/>
            <consortium name="The Broad Institute Genome Sequencing Center for Infectious Disease"/>
            <person name="Wu L."/>
            <person name="Ma J."/>
        </authorList>
    </citation>
    <scope>NUCLEOTIDE SEQUENCE [LARGE SCALE GENOMIC DNA]</scope>
    <source>
        <strain evidence="8">JCM 3272</strain>
    </source>
</reference>
<keyword evidence="8" id="KW-1185">Reference proteome</keyword>
<dbReference type="PANTHER" id="PTHR32196:SF19">
    <property type="entry name" value="GALACTOFURANOSE TRANSPORTER PERMEASE PROTEIN YTFT"/>
    <property type="match status" value="1"/>
</dbReference>
<keyword evidence="3 6" id="KW-0812">Transmembrane</keyword>
<evidence type="ECO:0000256" key="3">
    <source>
        <dbReference type="ARBA" id="ARBA00022692"/>
    </source>
</evidence>
<comment type="caution">
    <text evidence="7">The sequence shown here is derived from an EMBL/GenBank/DDBJ whole genome shotgun (WGS) entry which is preliminary data.</text>
</comment>
<feature type="transmembrane region" description="Helical" evidence="6">
    <location>
        <begin position="224"/>
        <end position="243"/>
    </location>
</feature>
<feature type="transmembrane region" description="Helical" evidence="6">
    <location>
        <begin position="59"/>
        <end position="78"/>
    </location>
</feature>
<feature type="transmembrane region" description="Helical" evidence="6">
    <location>
        <begin position="306"/>
        <end position="323"/>
    </location>
</feature>
<sequence>MSDMTTTPPGAPAASSGGFDMARVRRLLPVYGVYVALLVLVLFNIVYTDNFLEWSNLRIQLVQVTPVVIVALGMALVIGTEGIDLSVGSVMALGAAIIPLYLGYGMVPAIVLALVGGVAIGLINGGLVAFVGLQPIVATLAMLVAGRGIALVLSNGRYRDIHDKDFLAIGTDSLLGVPYTVWIAAVLAVIVGFVVRRTVFGRRLLAIGDNRPAAVLAGVPVRRVLITVYIISGMLAAVAGIIQVSRIGSADASRIGLLIELSAITAVVVGGTPLTGGRVRVLGTVAGALLMQLLTATMIANNLKDSTAQMVQAVIILVAVYAARERRTR</sequence>
<organism evidence="7 8">
    <name type="scientific">Dactylosporangium salmoneum</name>
    <dbReference type="NCBI Taxonomy" id="53361"/>
    <lineage>
        <taxon>Bacteria</taxon>
        <taxon>Bacillati</taxon>
        <taxon>Actinomycetota</taxon>
        <taxon>Actinomycetes</taxon>
        <taxon>Micromonosporales</taxon>
        <taxon>Micromonosporaceae</taxon>
        <taxon>Dactylosporangium</taxon>
    </lineage>
</organism>
<dbReference type="Pfam" id="PF02653">
    <property type="entry name" value="BPD_transp_2"/>
    <property type="match status" value="1"/>
</dbReference>
<dbReference type="InterPro" id="IPR001851">
    <property type="entry name" value="ABC_transp_permease"/>
</dbReference>
<evidence type="ECO:0000256" key="6">
    <source>
        <dbReference type="SAM" id="Phobius"/>
    </source>
</evidence>
<dbReference type="RefSeq" id="WP_344610279.1">
    <property type="nucleotide sequence ID" value="NZ_BAAARV010000004.1"/>
</dbReference>
<comment type="subcellular location">
    <subcellularLocation>
        <location evidence="1">Cell membrane</location>
        <topology evidence="1">Multi-pass membrane protein</topology>
    </subcellularLocation>
</comment>
<feature type="transmembrane region" description="Helical" evidence="6">
    <location>
        <begin position="110"/>
        <end position="130"/>
    </location>
</feature>
<dbReference type="PANTHER" id="PTHR32196">
    <property type="entry name" value="ABC TRANSPORTER PERMEASE PROTEIN YPHD-RELATED-RELATED"/>
    <property type="match status" value="1"/>
</dbReference>
<gene>
    <name evidence="7" type="ORF">GCM10010170_002320</name>
</gene>
<feature type="transmembrane region" description="Helical" evidence="6">
    <location>
        <begin position="281"/>
        <end position="300"/>
    </location>
</feature>
<feature type="transmembrane region" description="Helical" evidence="6">
    <location>
        <begin position="28"/>
        <end position="47"/>
    </location>
</feature>
<dbReference type="CDD" id="cd06579">
    <property type="entry name" value="TM_PBP1_transp_AraH_like"/>
    <property type="match status" value="1"/>
</dbReference>
<feature type="transmembrane region" description="Helical" evidence="6">
    <location>
        <begin position="137"/>
        <end position="156"/>
    </location>
</feature>
<evidence type="ECO:0000256" key="2">
    <source>
        <dbReference type="ARBA" id="ARBA00022475"/>
    </source>
</evidence>
<evidence type="ECO:0000256" key="1">
    <source>
        <dbReference type="ARBA" id="ARBA00004651"/>
    </source>
</evidence>